<feature type="transmembrane region" description="Helical" evidence="1">
    <location>
        <begin position="6"/>
        <end position="25"/>
    </location>
</feature>
<dbReference type="AlphaFoldDB" id="A0A0G0E2E1"/>
<evidence type="ECO:0000256" key="1">
    <source>
        <dbReference type="SAM" id="Phobius"/>
    </source>
</evidence>
<feature type="transmembrane region" description="Helical" evidence="1">
    <location>
        <begin position="213"/>
        <end position="231"/>
    </location>
</feature>
<evidence type="ECO:0000313" key="4">
    <source>
        <dbReference type="Proteomes" id="UP000034581"/>
    </source>
</evidence>
<comment type="caution">
    <text evidence="3">The sequence shown here is derived from an EMBL/GenBank/DDBJ whole genome shotgun (WGS) entry which is preliminary data.</text>
</comment>
<feature type="domain" description="EamA" evidence="2">
    <location>
        <begin position="146"/>
        <end position="282"/>
    </location>
</feature>
<sequence>MTWLILVLISTVTFSIAGILQKILLREEQSDPIAYGFFFQMLTALIIFIYSLFVGFSIPNLIPLIPNLILMTVFYALFNFCLFRAYQTAEASEVSVLFASRTLWSVVAAAIFLQEALNFQKIVGIIFIVLGVIIVSWRSKSWKLSKGHLFAILASFFFGTAFTNDAFLINHFANVPSYLAISFALPSVFLLLLQPKAFKNLRLFLDKKRFIKMFVTSLFWAIAALTVFWAYQSGGTVIQISPISQLSIILTVILGYIFLKEKDYLWQKGLGAVVVIIGAILLI</sequence>
<dbReference type="Gene3D" id="1.10.3730.20">
    <property type="match status" value="1"/>
</dbReference>
<reference evidence="3 4" key="1">
    <citation type="journal article" date="2015" name="Nature">
        <title>rRNA introns, odd ribosomes, and small enigmatic genomes across a large radiation of phyla.</title>
        <authorList>
            <person name="Brown C.T."/>
            <person name="Hug L.A."/>
            <person name="Thomas B.C."/>
            <person name="Sharon I."/>
            <person name="Castelle C.J."/>
            <person name="Singh A."/>
            <person name="Wilkins M.J."/>
            <person name="Williams K.H."/>
            <person name="Banfield J.F."/>
        </authorList>
    </citation>
    <scope>NUCLEOTIDE SEQUENCE [LARGE SCALE GENOMIC DNA]</scope>
</reference>
<dbReference type="Proteomes" id="UP000034581">
    <property type="component" value="Unassembled WGS sequence"/>
</dbReference>
<name>A0A0G0E2E1_UNCC3</name>
<dbReference type="Pfam" id="PF00892">
    <property type="entry name" value="EamA"/>
    <property type="match status" value="2"/>
</dbReference>
<keyword evidence="1" id="KW-0812">Transmembrane</keyword>
<feature type="transmembrane region" description="Helical" evidence="1">
    <location>
        <begin position="175"/>
        <end position="193"/>
    </location>
</feature>
<feature type="transmembrane region" description="Helical" evidence="1">
    <location>
        <begin position="265"/>
        <end position="282"/>
    </location>
</feature>
<feature type="domain" description="EamA" evidence="2">
    <location>
        <begin position="2"/>
        <end position="136"/>
    </location>
</feature>
<protein>
    <recommendedName>
        <fullName evidence="2">EamA domain-containing protein</fullName>
    </recommendedName>
</protein>
<proteinExistence type="predicted"/>
<keyword evidence="1" id="KW-0472">Membrane</keyword>
<dbReference type="SUPFAM" id="SSF103481">
    <property type="entry name" value="Multidrug resistance efflux transporter EmrE"/>
    <property type="match status" value="2"/>
</dbReference>
<gene>
    <name evidence="3" type="ORF">UR67_C0007G0065</name>
</gene>
<feature type="transmembrane region" description="Helical" evidence="1">
    <location>
        <begin position="94"/>
        <end position="113"/>
    </location>
</feature>
<dbReference type="InterPro" id="IPR000620">
    <property type="entry name" value="EamA_dom"/>
</dbReference>
<keyword evidence="1" id="KW-1133">Transmembrane helix</keyword>
<feature type="transmembrane region" description="Helical" evidence="1">
    <location>
        <begin position="149"/>
        <end position="169"/>
    </location>
</feature>
<dbReference type="InterPro" id="IPR037185">
    <property type="entry name" value="EmrE-like"/>
</dbReference>
<feature type="transmembrane region" description="Helical" evidence="1">
    <location>
        <begin position="64"/>
        <end position="82"/>
    </location>
</feature>
<feature type="transmembrane region" description="Helical" evidence="1">
    <location>
        <begin position="119"/>
        <end position="137"/>
    </location>
</feature>
<organism evidence="3 4">
    <name type="scientific">candidate division CPR3 bacterium GW2011_GWF2_35_18</name>
    <dbReference type="NCBI Taxonomy" id="1618350"/>
    <lineage>
        <taxon>Bacteria</taxon>
        <taxon>Bacteria division CPR3</taxon>
    </lineage>
</organism>
<dbReference type="GO" id="GO:0016020">
    <property type="term" value="C:membrane"/>
    <property type="evidence" value="ECO:0007669"/>
    <property type="project" value="InterPro"/>
</dbReference>
<evidence type="ECO:0000259" key="2">
    <source>
        <dbReference type="Pfam" id="PF00892"/>
    </source>
</evidence>
<dbReference type="EMBL" id="LBQB01000007">
    <property type="protein sequence ID" value="KKP69360.1"/>
    <property type="molecule type" value="Genomic_DNA"/>
</dbReference>
<feature type="transmembrane region" description="Helical" evidence="1">
    <location>
        <begin position="37"/>
        <end position="58"/>
    </location>
</feature>
<dbReference type="PANTHER" id="PTHR22911">
    <property type="entry name" value="ACYL-MALONYL CONDENSING ENZYME-RELATED"/>
    <property type="match status" value="1"/>
</dbReference>
<accession>A0A0G0E2E1</accession>
<dbReference type="STRING" id="1618350.UR67_C0007G0065"/>
<evidence type="ECO:0000313" key="3">
    <source>
        <dbReference type="EMBL" id="KKP69360.1"/>
    </source>
</evidence>
<feature type="transmembrane region" description="Helical" evidence="1">
    <location>
        <begin position="237"/>
        <end position="258"/>
    </location>
</feature>